<evidence type="ECO:0000259" key="2">
    <source>
        <dbReference type="Pfam" id="PF03972"/>
    </source>
</evidence>
<dbReference type="OrthoDB" id="4120269at2759"/>
<keyword evidence="5" id="KW-1185">Reference proteome</keyword>
<dbReference type="PANTHER" id="PTHR16943:SF8">
    <property type="entry name" value="2-METHYLCITRATE DEHYDRATASE"/>
    <property type="match status" value="1"/>
</dbReference>
<dbReference type="AlphaFoldDB" id="A0A072P4F9"/>
<protein>
    <recommendedName>
        <fullName evidence="6">MmgE/PrpD family protein</fullName>
    </recommendedName>
</protein>
<dbReference type="InterPro" id="IPR045336">
    <property type="entry name" value="MmgE_PrpD_N"/>
</dbReference>
<dbReference type="EMBL" id="AMGV01000009">
    <property type="protein sequence ID" value="KEF54597.1"/>
    <property type="molecule type" value="Genomic_DNA"/>
</dbReference>
<evidence type="ECO:0000259" key="3">
    <source>
        <dbReference type="Pfam" id="PF19305"/>
    </source>
</evidence>
<dbReference type="HOGENOM" id="CLU_026574_0_0_1"/>
<evidence type="ECO:0008006" key="6">
    <source>
        <dbReference type="Google" id="ProtNLM"/>
    </source>
</evidence>
<feature type="domain" description="MmgE/PrpD C-terminal" evidence="3">
    <location>
        <begin position="195"/>
        <end position="321"/>
    </location>
</feature>
<sequence length="382" mass="40161">MIRDDMHVTANSHIGVMVIPAALALAQREAWTGDQLLRSIVAGYDMAAALGTAVRHGGLHNAHFRPSGIIGAFGSAAAGIVGGGGGGGSEINHATAVSALSFGVNMAAGLNEWAWAGGTEIYTHMGSASRNGIISLGLARAGMQSSDTVLEGRDGAFEAYRKGEAGASDKFAEWVAEKSIGGGILDARFKPVAGCNFIQTPLSIALKLSKEITGSIGQIERICVNTTSAAKAYPGCDSFGPFDKVGQAKMSIQYGVAAGLLFGRIDDSTYQQYDNLELQALIQKCTVVVESSFDQEFSQGRQPSRVEITMRDGETIQSALDDVPWLDGEAVQLRFRQEAAVIYPAEVVGQIVKGCWGLQDAKNCSTLFDLLSSGVYPDLSTG</sequence>
<dbReference type="InterPro" id="IPR036148">
    <property type="entry name" value="MmgE/PrpD_sf"/>
</dbReference>
<name>A0A072P4F9_9EURO</name>
<dbReference type="InterPro" id="IPR042183">
    <property type="entry name" value="MmgE/PrpD_sf_1"/>
</dbReference>
<comment type="caution">
    <text evidence="4">The sequence shown here is derived from an EMBL/GenBank/DDBJ whole genome shotgun (WGS) entry which is preliminary data.</text>
</comment>
<evidence type="ECO:0000313" key="4">
    <source>
        <dbReference type="EMBL" id="KEF54597.1"/>
    </source>
</evidence>
<dbReference type="Gene3D" id="1.10.4100.10">
    <property type="entry name" value="2-methylcitrate dehydratase PrpD"/>
    <property type="match status" value="1"/>
</dbReference>
<feature type="domain" description="MmgE/PrpD N-terminal" evidence="2">
    <location>
        <begin position="4"/>
        <end position="163"/>
    </location>
</feature>
<dbReference type="InterPro" id="IPR045337">
    <property type="entry name" value="MmgE_PrpD_C"/>
</dbReference>
<dbReference type="SUPFAM" id="SSF103378">
    <property type="entry name" value="2-methylcitrate dehydratase PrpD"/>
    <property type="match status" value="1"/>
</dbReference>
<comment type="similarity">
    <text evidence="1">Belongs to the PrpD family.</text>
</comment>
<reference evidence="4 5" key="1">
    <citation type="submission" date="2013-03" db="EMBL/GenBank/DDBJ databases">
        <title>The Genome Sequence of Exophiala aquamarina CBS 119918.</title>
        <authorList>
            <consortium name="The Broad Institute Genomics Platform"/>
            <person name="Cuomo C."/>
            <person name="de Hoog S."/>
            <person name="Gorbushina A."/>
            <person name="Walker B."/>
            <person name="Young S.K."/>
            <person name="Zeng Q."/>
            <person name="Gargeya S."/>
            <person name="Fitzgerald M."/>
            <person name="Haas B."/>
            <person name="Abouelleil A."/>
            <person name="Allen A.W."/>
            <person name="Alvarado L."/>
            <person name="Arachchi H.M."/>
            <person name="Berlin A.M."/>
            <person name="Chapman S.B."/>
            <person name="Gainer-Dewar J."/>
            <person name="Goldberg J."/>
            <person name="Griggs A."/>
            <person name="Gujja S."/>
            <person name="Hansen M."/>
            <person name="Howarth C."/>
            <person name="Imamovic A."/>
            <person name="Ireland A."/>
            <person name="Larimer J."/>
            <person name="McCowan C."/>
            <person name="Murphy C."/>
            <person name="Pearson M."/>
            <person name="Poon T.W."/>
            <person name="Priest M."/>
            <person name="Roberts A."/>
            <person name="Saif S."/>
            <person name="Shea T."/>
            <person name="Sisk P."/>
            <person name="Sykes S."/>
            <person name="Wortman J."/>
            <person name="Nusbaum C."/>
            <person name="Birren B."/>
        </authorList>
    </citation>
    <scope>NUCLEOTIDE SEQUENCE [LARGE SCALE GENOMIC DNA]</scope>
    <source>
        <strain evidence="4 5">CBS 119918</strain>
    </source>
</reference>
<dbReference type="STRING" id="1182545.A0A072P4F9"/>
<organism evidence="4 5">
    <name type="scientific">Exophiala aquamarina CBS 119918</name>
    <dbReference type="NCBI Taxonomy" id="1182545"/>
    <lineage>
        <taxon>Eukaryota</taxon>
        <taxon>Fungi</taxon>
        <taxon>Dikarya</taxon>
        <taxon>Ascomycota</taxon>
        <taxon>Pezizomycotina</taxon>
        <taxon>Eurotiomycetes</taxon>
        <taxon>Chaetothyriomycetidae</taxon>
        <taxon>Chaetothyriales</taxon>
        <taxon>Herpotrichiellaceae</taxon>
        <taxon>Exophiala</taxon>
    </lineage>
</organism>
<dbReference type="Gene3D" id="3.30.1330.120">
    <property type="entry name" value="2-methylcitrate dehydratase PrpD"/>
    <property type="match status" value="1"/>
</dbReference>
<dbReference type="GO" id="GO:0016829">
    <property type="term" value="F:lyase activity"/>
    <property type="evidence" value="ECO:0007669"/>
    <property type="project" value="InterPro"/>
</dbReference>
<dbReference type="InterPro" id="IPR042188">
    <property type="entry name" value="MmgE/PrpD_sf_2"/>
</dbReference>
<accession>A0A072P4F9</accession>
<dbReference type="Pfam" id="PF03972">
    <property type="entry name" value="MmgE_PrpD_N"/>
    <property type="match status" value="1"/>
</dbReference>
<evidence type="ECO:0000313" key="5">
    <source>
        <dbReference type="Proteomes" id="UP000027920"/>
    </source>
</evidence>
<dbReference type="GeneID" id="25283949"/>
<dbReference type="Proteomes" id="UP000027920">
    <property type="component" value="Unassembled WGS sequence"/>
</dbReference>
<dbReference type="InterPro" id="IPR005656">
    <property type="entry name" value="MmgE_PrpD"/>
</dbReference>
<dbReference type="PANTHER" id="PTHR16943">
    <property type="entry name" value="2-METHYLCITRATE DEHYDRATASE-RELATED"/>
    <property type="match status" value="1"/>
</dbReference>
<gene>
    <name evidence="4" type="ORF">A1O9_09039</name>
</gene>
<proteinExistence type="inferred from homology"/>
<dbReference type="Pfam" id="PF19305">
    <property type="entry name" value="MmgE_PrpD_C"/>
    <property type="match status" value="1"/>
</dbReference>
<dbReference type="VEuPathDB" id="FungiDB:A1O9_09039"/>
<evidence type="ECO:0000256" key="1">
    <source>
        <dbReference type="ARBA" id="ARBA00006174"/>
    </source>
</evidence>
<dbReference type="RefSeq" id="XP_013257187.1">
    <property type="nucleotide sequence ID" value="XM_013401733.1"/>
</dbReference>